<sequence>MPRGKQLSDYEKGQIQALFAEKISVRGIAKRIGRSHYVVLNYLKNRRGYGSKNHKRGRKSKLNNRQKRQIVECASNSTKSTLEIRNELGLDVHRETVRRIIINSGRIVRAKMLPAPALKPKHIEKRLIFARKNMDTSWNTIIFSDEKKFILDGPDGFSHYWHDLKKEPRYFKRRNFGGGSLMVWGAFSALGKLKLAFTSSRMNSEDYQEVLQNHLIPFKNRFRRIPLLFQQDNASIHVSKSTKGWFERKRIKLFEHPPRSPELNPMENLWGIMVRRIYSNNKQYSTKEELKQAILDAWDAIDVQMINNLVNSMRNRIFDLIQRNGEAIDY</sequence>
<dbReference type="SUPFAM" id="SSF46689">
    <property type="entry name" value="Homeodomain-like"/>
    <property type="match status" value="1"/>
</dbReference>
<dbReference type="AlphaFoldDB" id="A0A914Q3Z0"/>
<feature type="domain" description="Tc1-like transposase DDE" evidence="3">
    <location>
        <begin position="141"/>
        <end position="291"/>
    </location>
</feature>
<dbReference type="PANTHER" id="PTHR23022">
    <property type="entry name" value="TRANSPOSABLE ELEMENT-RELATED"/>
    <property type="match status" value="1"/>
</dbReference>
<comment type="subcellular location">
    <subcellularLocation>
        <location evidence="1">Nucleus</location>
    </subcellularLocation>
</comment>
<dbReference type="InterPro" id="IPR052338">
    <property type="entry name" value="Transposase_5"/>
</dbReference>
<evidence type="ECO:0000259" key="4">
    <source>
        <dbReference type="Pfam" id="PF21517"/>
    </source>
</evidence>
<proteinExistence type="predicted"/>
<dbReference type="InterPro" id="IPR009057">
    <property type="entry name" value="Homeodomain-like_sf"/>
</dbReference>
<dbReference type="InterPro" id="IPR048703">
    <property type="entry name" value="Tnp_Tc3-like_HTH"/>
</dbReference>
<dbReference type="GO" id="GO:0005634">
    <property type="term" value="C:nucleus"/>
    <property type="evidence" value="ECO:0007669"/>
    <property type="project" value="UniProtKB-SubCell"/>
</dbReference>
<accession>A0A914Q3Z0</accession>
<organism evidence="5 6">
    <name type="scientific">Panagrolaimus davidi</name>
    <dbReference type="NCBI Taxonomy" id="227884"/>
    <lineage>
        <taxon>Eukaryota</taxon>
        <taxon>Metazoa</taxon>
        <taxon>Ecdysozoa</taxon>
        <taxon>Nematoda</taxon>
        <taxon>Chromadorea</taxon>
        <taxon>Rhabditida</taxon>
        <taxon>Tylenchina</taxon>
        <taxon>Panagrolaimomorpha</taxon>
        <taxon>Panagrolaimoidea</taxon>
        <taxon>Panagrolaimidae</taxon>
        <taxon>Panagrolaimus</taxon>
    </lineage>
</organism>
<dbReference type="WBParaSite" id="PDA_v2.g21874.t1">
    <property type="protein sequence ID" value="PDA_v2.g21874.t1"/>
    <property type="gene ID" value="PDA_v2.g21874"/>
</dbReference>
<dbReference type="SUPFAM" id="SSF53098">
    <property type="entry name" value="Ribonuclease H-like"/>
    <property type="match status" value="1"/>
</dbReference>
<evidence type="ECO:0000313" key="6">
    <source>
        <dbReference type="WBParaSite" id="PDA_v2.g21874.t1"/>
    </source>
</evidence>
<dbReference type="InterPro" id="IPR047655">
    <property type="entry name" value="Transpos_IS630-like"/>
</dbReference>
<evidence type="ECO:0000259" key="3">
    <source>
        <dbReference type="Pfam" id="PF13358"/>
    </source>
</evidence>
<dbReference type="InterPro" id="IPR038717">
    <property type="entry name" value="Tc1-like_DDE_dom"/>
</dbReference>
<keyword evidence="5" id="KW-1185">Reference proteome</keyword>
<name>A0A914Q3Z0_9BILA</name>
<dbReference type="Gene3D" id="1.10.10.60">
    <property type="entry name" value="Homeodomain-like"/>
    <property type="match status" value="1"/>
</dbReference>
<dbReference type="InterPro" id="IPR025898">
    <property type="entry name" value="Tc3_transposase_DNA-bd_dom"/>
</dbReference>
<evidence type="ECO:0000313" key="5">
    <source>
        <dbReference type="Proteomes" id="UP000887578"/>
    </source>
</evidence>
<dbReference type="Pfam" id="PF21517">
    <property type="entry name" value="HTH_Tnp_Tc3_2_like"/>
    <property type="match status" value="1"/>
</dbReference>
<dbReference type="InterPro" id="IPR012337">
    <property type="entry name" value="RNaseH-like_sf"/>
</dbReference>
<dbReference type="Pfam" id="PF11427">
    <property type="entry name" value="HTH_Tnp_Tc3_1"/>
    <property type="match status" value="1"/>
</dbReference>
<evidence type="ECO:0000259" key="2">
    <source>
        <dbReference type="Pfam" id="PF11427"/>
    </source>
</evidence>
<dbReference type="GO" id="GO:0003677">
    <property type="term" value="F:DNA binding"/>
    <property type="evidence" value="ECO:0007669"/>
    <property type="project" value="InterPro"/>
</dbReference>
<dbReference type="Gene3D" id="1.10.10.10">
    <property type="entry name" value="Winged helix-like DNA-binding domain superfamily/Winged helix DNA-binding domain"/>
    <property type="match status" value="1"/>
</dbReference>
<dbReference type="Proteomes" id="UP000887578">
    <property type="component" value="Unplaced"/>
</dbReference>
<dbReference type="InterPro" id="IPR036397">
    <property type="entry name" value="RNaseH_sf"/>
</dbReference>
<protein>
    <submittedName>
        <fullName evidence="6">Transposase</fullName>
    </submittedName>
</protein>
<dbReference type="InterPro" id="IPR036388">
    <property type="entry name" value="WH-like_DNA-bd_sf"/>
</dbReference>
<evidence type="ECO:0000256" key="1">
    <source>
        <dbReference type="ARBA" id="ARBA00004123"/>
    </source>
</evidence>
<dbReference type="Pfam" id="PF13358">
    <property type="entry name" value="DDE_3"/>
    <property type="match status" value="1"/>
</dbReference>
<feature type="domain" description="Tc3 transposase DNA binding" evidence="2">
    <location>
        <begin position="3"/>
        <end position="51"/>
    </location>
</feature>
<dbReference type="Gene3D" id="3.30.420.10">
    <property type="entry name" value="Ribonuclease H-like superfamily/Ribonuclease H"/>
    <property type="match status" value="1"/>
</dbReference>
<dbReference type="NCBIfam" id="NF033545">
    <property type="entry name" value="transpos_IS630"/>
    <property type="match status" value="1"/>
</dbReference>
<reference evidence="6" key="1">
    <citation type="submission" date="2022-11" db="UniProtKB">
        <authorList>
            <consortium name="WormBaseParasite"/>
        </authorList>
    </citation>
    <scope>IDENTIFICATION</scope>
</reference>
<dbReference type="PANTHER" id="PTHR23022:SF129">
    <property type="entry name" value="TRANSPOSABLE ELEMENT TC3 TRANSPOSASE"/>
    <property type="match status" value="1"/>
</dbReference>
<feature type="domain" description="Transposable element Tc3 transposase-like DNA-binding HTH" evidence="4">
    <location>
        <begin position="65"/>
        <end position="101"/>
    </location>
</feature>